<sequence>MSVAPQHSTYICIHRNGSITELIGPFTVCDTSSFPGAHSLHCLLRLKTYIYILFCSGICLSLGHWLHPISRICCLLHIYVLLSHVCTIACQPTVSMNLCGITFWFSFIDAMSFWASLMRSPSKSNGSNLLTQKKSLCWSEYVV</sequence>
<keyword evidence="3" id="KW-1185">Reference proteome</keyword>
<protein>
    <submittedName>
        <fullName evidence="2">Uncharacterized protein</fullName>
    </submittedName>
</protein>
<name>A0A9P5PAY5_9AGAR</name>
<accession>A0A9P5PAY5</accession>
<evidence type="ECO:0000256" key="1">
    <source>
        <dbReference type="SAM" id="Phobius"/>
    </source>
</evidence>
<keyword evidence="1" id="KW-0812">Transmembrane</keyword>
<feature type="transmembrane region" description="Helical" evidence="1">
    <location>
        <begin position="48"/>
        <end position="66"/>
    </location>
</feature>
<dbReference type="EMBL" id="JADNRY010000178">
    <property type="protein sequence ID" value="KAF9062219.1"/>
    <property type="molecule type" value="Genomic_DNA"/>
</dbReference>
<evidence type="ECO:0000313" key="3">
    <source>
        <dbReference type="Proteomes" id="UP000772434"/>
    </source>
</evidence>
<feature type="transmembrane region" description="Helical" evidence="1">
    <location>
        <begin position="100"/>
        <end position="117"/>
    </location>
</feature>
<keyword evidence="1" id="KW-1133">Transmembrane helix</keyword>
<gene>
    <name evidence="2" type="ORF">BDP27DRAFT_296340</name>
</gene>
<keyword evidence="1" id="KW-0472">Membrane</keyword>
<comment type="caution">
    <text evidence="2">The sequence shown here is derived from an EMBL/GenBank/DDBJ whole genome shotgun (WGS) entry which is preliminary data.</text>
</comment>
<dbReference type="Proteomes" id="UP000772434">
    <property type="component" value="Unassembled WGS sequence"/>
</dbReference>
<proteinExistence type="predicted"/>
<feature type="transmembrane region" description="Helical" evidence="1">
    <location>
        <begin position="73"/>
        <end position="94"/>
    </location>
</feature>
<reference evidence="2" key="1">
    <citation type="submission" date="2020-11" db="EMBL/GenBank/DDBJ databases">
        <authorList>
            <consortium name="DOE Joint Genome Institute"/>
            <person name="Ahrendt S."/>
            <person name="Riley R."/>
            <person name="Andreopoulos W."/>
            <person name="Labutti K."/>
            <person name="Pangilinan J."/>
            <person name="Ruiz-Duenas F.J."/>
            <person name="Barrasa J.M."/>
            <person name="Sanchez-Garcia M."/>
            <person name="Camarero S."/>
            <person name="Miyauchi S."/>
            <person name="Serrano A."/>
            <person name="Linde D."/>
            <person name="Babiker R."/>
            <person name="Drula E."/>
            <person name="Ayuso-Fernandez I."/>
            <person name="Pacheco R."/>
            <person name="Padilla G."/>
            <person name="Ferreira P."/>
            <person name="Barriuso J."/>
            <person name="Kellner H."/>
            <person name="Castanera R."/>
            <person name="Alfaro M."/>
            <person name="Ramirez L."/>
            <person name="Pisabarro A.G."/>
            <person name="Kuo A."/>
            <person name="Tritt A."/>
            <person name="Lipzen A."/>
            <person name="He G."/>
            <person name="Yan M."/>
            <person name="Ng V."/>
            <person name="Cullen D."/>
            <person name="Martin F."/>
            <person name="Rosso M.-N."/>
            <person name="Henrissat B."/>
            <person name="Hibbett D."/>
            <person name="Martinez A.T."/>
            <person name="Grigoriev I.V."/>
        </authorList>
    </citation>
    <scope>NUCLEOTIDE SEQUENCE</scope>
    <source>
        <strain evidence="2">AH 40177</strain>
    </source>
</reference>
<organism evidence="2 3">
    <name type="scientific">Rhodocollybia butyracea</name>
    <dbReference type="NCBI Taxonomy" id="206335"/>
    <lineage>
        <taxon>Eukaryota</taxon>
        <taxon>Fungi</taxon>
        <taxon>Dikarya</taxon>
        <taxon>Basidiomycota</taxon>
        <taxon>Agaricomycotina</taxon>
        <taxon>Agaricomycetes</taxon>
        <taxon>Agaricomycetidae</taxon>
        <taxon>Agaricales</taxon>
        <taxon>Marasmiineae</taxon>
        <taxon>Omphalotaceae</taxon>
        <taxon>Rhodocollybia</taxon>
    </lineage>
</organism>
<evidence type="ECO:0000313" key="2">
    <source>
        <dbReference type="EMBL" id="KAF9062219.1"/>
    </source>
</evidence>
<dbReference type="AlphaFoldDB" id="A0A9P5PAY5"/>